<dbReference type="InterPro" id="IPR036812">
    <property type="entry name" value="NAD(P)_OxRdtase_dom_sf"/>
</dbReference>
<proteinExistence type="predicted"/>
<dbReference type="RefSeq" id="WP_069464027.1">
    <property type="nucleotide sequence ID" value="NZ_FODD01000041.1"/>
</dbReference>
<dbReference type="PANTHER" id="PTHR42686">
    <property type="entry name" value="GH17980P-RELATED"/>
    <property type="match status" value="1"/>
</dbReference>
<dbReference type="PANTHER" id="PTHR42686:SF1">
    <property type="entry name" value="GH17980P-RELATED"/>
    <property type="match status" value="1"/>
</dbReference>
<name>A0A1H8SEJ0_9ACTN</name>
<dbReference type="Pfam" id="PF00248">
    <property type="entry name" value="Aldo_ket_red"/>
    <property type="match status" value="1"/>
</dbReference>
<evidence type="ECO:0000313" key="3">
    <source>
        <dbReference type="Proteomes" id="UP000181951"/>
    </source>
</evidence>
<evidence type="ECO:0000313" key="2">
    <source>
        <dbReference type="EMBL" id="SEO76764.1"/>
    </source>
</evidence>
<evidence type="ECO:0000259" key="1">
    <source>
        <dbReference type="Pfam" id="PF00248"/>
    </source>
</evidence>
<reference evidence="2 3" key="1">
    <citation type="submission" date="2016-10" db="EMBL/GenBank/DDBJ databases">
        <authorList>
            <person name="de Groot N.N."/>
        </authorList>
    </citation>
    <scope>NUCLEOTIDE SEQUENCE [LARGE SCALE GENOMIC DNA]</scope>
    <source>
        <strain evidence="2 3">CGMCC 4.2026</strain>
    </source>
</reference>
<sequence length="315" mass="33800">MKRNMLGSTGLEVSEVGFGASPLGAVYGAFAEPDGIDAVHAALDLGVCFFDVSPYYGATLAETVLGKALHGVDRADYVLATKVGRYGDEDVDFSAERVKRSVQESLKRLQTDHIGLIQCHDIEFGDLGQIVHETLPALRELEDAGLVRAVGVTGYPLDALRYVAARVRVDTVLSYCQYTLQDRRRAQRRRAFAETGAEVINASPLAMGALTQQGPAAWHPAPAPVLERCAAAAALCRSLGADIARLAVQFAVATGGFATNVIGTSGAQDIRRTVRWIEQPLDQALLRAVDTCLAPVRDQGWINGLPDNQHPGEHV</sequence>
<dbReference type="GO" id="GO:0005829">
    <property type="term" value="C:cytosol"/>
    <property type="evidence" value="ECO:0007669"/>
    <property type="project" value="TreeGrafter"/>
</dbReference>
<feature type="domain" description="NADP-dependent oxidoreductase" evidence="1">
    <location>
        <begin position="16"/>
        <end position="293"/>
    </location>
</feature>
<keyword evidence="3" id="KW-1185">Reference proteome</keyword>
<accession>A0A1H8SEJ0</accession>
<organism evidence="2 3">
    <name type="scientific">Actinacidiphila rubida</name>
    <dbReference type="NCBI Taxonomy" id="310780"/>
    <lineage>
        <taxon>Bacteria</taxon>
        <taxon>Bacillati</taxon>
        <taxon>Actinomycetota</taxon>
        <taxon>Actinomycetes</taxon>
        <taxon>Kitasatosporales</taxon>
        <taxon>Streptomycetaceae</taxon>
        <taxon>Actinacidiphila</taxon>
    </lineage>
</organism>
<dbReference type="InterPro" id="IPR023210">
    <property type="entry name" value="NADP_OxRdtase_dom"/>
</dbReference>
<dbReference type="Proteomes" id="UP000181951">
    <property type="component" value="Unassembled WGS sequence"/>
</dbReference>
<dbReference type="InterPro" id="IPR020471">
    <property type="entry name" value="AKR"/>
</dbReference>
<protein>
    <submittedName>
        <fullName evidence="2">L-galactose dehydrogenase</fullName>
    </submittedName>
</protein>
<dbReference type="GO" id="GO:0010349">
    <property type="term" value="F:L-galactose dehydrogenase activity"/>
    <property type="evidence" value="ECO:0007669"/>
    <property type="project" value="InterPro"/>
</dbReference>
<dbReference type="InterPro" id="IPR044479">
    <property type="entry name" value="LGALDH-like"/>
</dbReference>
<dbReference type="SUPFAM" id="SSF51430">
    <property type="entry name" value="NAD(P)-linked oxidoreductase"/>
    <property type="match status" value="1"/>
</dbReference>
<dbReference type="AlphaFoldDB" id="A0A1H8SEJ0"/>
<dbReference type="STRING" id="310780.SAMN05216267_104128"/>
<dbReference type="Gene3D" id="3.20.20.100">
    <property type="entry name" value="NADP-dependent oxidoreductase domain"/>
    <property type="match status" value="1"/>
</dbReference>
<dbReference type="EMBL" id="FODD01000041">
    <property type="protein sequence ID" value="SEO76764.1"/>
    <property type="molecule type" value="Genomic_DNA"/>
</dbReference>
<gene>
    <name evidence="2" type="ORF">SAMN05216267_104128</name>
</gene>
<dbReference type="CDD" id="cd19163">
    <property type="entry name" value="AKR_galDH"/>
    <property type="match status" value="1"/>
</dbReference>